<evidence type="ECO:0000256" key="1">
    <source>
        <dbReference type="SAM" id="MobiDB-lite"/>
    </source>
</evidence>
<feature type="region of interest" description="Disordered" evidence="1">
    <location>
        <begin position="65"/>
        <end position="85"/>
    </location>
</feature>
<keyword evidence="4" id="KW-1185">Reference proteome</keyword>
<accession>A0ABS1DKH3</accession>
<sequence>MGTMTIRGLDDDLKKRLRLRAAENGRSMETELREILRAALAEPADAPFDLGSRIHRRFAEVGGVDLPEVERGAPRDVPDFSSRPD</sequence>
<evidence type="ECO:0000313" key="4">
    <source>
        <dbReference type="Proteomes" id="UP001296873"/>
    </source>
</evidence>
<name>A0ABS1DKH3_9PROT</name>
<organism evidence="3 4">
    <name type="scientific">Rhodovibrio sodomensis</name>
    <dbReference type="NCBI Taxonomy" id="1088"/>
    <lineage>
        <taxon>Bacteria</taxon>
        <taxon>Pseudomonadati</taxon>
        <taxon>Pseudomonadota</taxon>
        <taxon>Alphaproteobacteria</taxon>
        <taxon>Rhodospirillales</taxon>
        <taxon>Rhodovibrionaceae</taxon>
        <taxon>Rhodovibrio</taxon>
    </lineage>
</organism>
<dbReference type="Pfam" id="PF22513">
    <property type="entry name" value="FitA-like_RHH"/>
    <property type="match status" value="1"/>
</dbReference>
<comment type="caution">
    <text evidence="3">The sequence shown here is derived from an EMBL/GenBank/DDBJ whole genome shotgun (WGS) entry which is preliminary data.</text>
</comment>
<proteinExistence type="predicted"/>
<reference evidence="3 4" key="1">
    <citation type="journal article" date="2020" name="Microorganisms">
        <title>Osmotic Adaptation and Compatible Solute Biosynthesis of Phototrophic Bacteria as Revealed from Genome Analyses.</title>
        <authorList>
            <person name="Imhoff J.F."/>
            <person name="Rahn T."/>
            <person name="Kunzel S."/>
            <person name="Keller A."/>
            <person name="Neulinger S.C."/>
        </authorList>
    </citation>
    <scope>NUCLEOTIDE SEQUENCE [LARGE SCALE GENOMIC DNA]</scope>
    <source>
        <strain evidence="3 4">DSM 9895</strain>
    </source>
</reference>
<dbReference type="InterPro" id="IPR053853">
    <property type="entry name" value="FitA-like_RHH"/>
</dbReference>
<dbReference type="Gene3D" id="1.10.1220.10">
    <property type="entry name" value="Met repressor-like"/>
    <property type="match status" value="1"/>
</dbReference>
<evidence type="ECO:0000313" key="3">
    <source>
        <dbReference type="EMBL" id="MBK1670607.1"/>
    </source>
</evidence>
<dbReference type="InterPro" id="IPR013321">
    <property type="entry name" value="Arc_rbn_hlx_hlx"/>
</dbReference>
<protein>
    <submittedName>
        <fullName evidence="3">Plasmid stabilization protein</fullName>
    </submittedName>
</protein>
<dbReference type="Proteomes" id="UP001296873">
    <property type="component" value="Unassembled WGS sequence"/>
</dbReference>
<dbReference type="SUPFAM" id="SSF47598">
    <property type="entry name" value="Ribbon-helix-helix"/>
    <property type="match status" value="1"/>
</dbReference>
<feature type="compositionally biased region" description="Basic and acidic residues" evidence="1">
    <location>
        <begin position="68"/>
        <end position="85"/>
    </location>
</feature>
<feature type="domain" description="Antitoxin FitA-like ribbon-helix-helix" evidence="2">
    <location>
        <begin position="3"/>
        <end position="40"/>
    </location>
</feature>
<evidence type="ECO:0000259" key="2">
    <source>
        <dbReference type="Pfam" id="PF22513"/>
    </source>
</evidence>
<gene>
    <name evidence="3" type="ORF">CKO28_21535</name>
</gene>
<dbReference type="EMBL" id="NRRL01000103">
    <property type="protein sequence ID" value="MBK1670607.1"/>
    <property type="molecule type" value="Genomic_DNA"/>
</dbReference>
<dbReference type="InterPro" id="IPR010985">
    <property type="entry name" value="Ribbon_hlx_hlx"/>
</dbReference>
<dbReference type="RefSeq" id="WP_200343044.1">
    <property type="nucleotide sequence ID" value="NZ_NRRL01000103.1"/>
</dbReference>